<evidence type="ECO:0000259" key="2">
    <source>
        <dbReference type="Pfam" id="PF22747"/>
    </source>
</evidence>
<dbReference type="Pfam" id="PF09862">
    <property type="entry name" value="DUF2089"/>
    <property type="match status" value="1"/>
</dbReference>
<evidence type="ECO:0008006" key="4">
    <source>
        <dbReference type="Google" id="ProtNLM"/>
    </source>
</evidence>
<dbReference type="AlphaFoldDB" id="A0A382RBV1"/>
<evidence type="ECO:0000259" key="1">
    <source>
        <dbReference type="Pfam" id="PF09862"/>
    </source>
</evidence>
<gene>
    <name evidence="3" type="ORF">METZ01_LOCUS347684</name>
</gene>
<dbReference type="EMBL" id="UINC01120383">
    <property type="protein sequence ID" value="SVC94830.1"/>
    <property type="molecule type" value="Genomic_DNA"/>
</dbReference>
<reference evidence="3" key="1">
    <citation type="submission" date="2018-05" db="EMBL/GenBank/DDBJ databases">
        <authorList>
            <person name="Lanie J.A."/>
            <person name="Ng W.-L."/>
            <person name="Kazmierczak K.M."/>
            <person name="Andrzejewski T.M."/>
            <person name="Davidsen T.M."/>
            <person name="Wayne K.J."/>
            <person name="Tettelin H."/>
            <person name="Glass J.I."/>
            <person name="Rusch D."/>
            <person name="Podicherti R."/>
            <person name="Tsui H.-C.T."/>
            <person name="Winkler M.E."/>
        </authorList>
    </citation>
    <scope>NUCLEOTIDE SEQUENCE</scope>
</reference>
<organism evidence="3">
    <name type="scientific">marine metagenome</name>
    <dbReference type="NCBI Taxonomy" id="408172"/>
    <lineage>
        <taxon>unclassified sequences</taxon>
        <taxon>metagenomes</taxon>
        <taxon>ecological metagenomes</taxon>
    </lineage>
</organism>
<dbReference type="InterPro" id="IPR018658">
    <property type="entry name" value="DUF2089"/>
</dbReference>
<evidence type="ECO:0000313" key="3">
    <source>
        <dbReference type="EMBL" id="SVC94830.1"/>
    </source>
</evidence>
<accession>A0A382RBV1</accession>
<feature type="domain" description="DUF2089" evidence="1">
    <location>
        <begin position="44"/>
        <end position="90"/>
    </location>
</feature>
<dbReference type="Pfam" id="PF22747">
    <property type="entry name" value="Zn_ribbon_DUF2089"/>
    <property type="match status" value="1"/>
</dbReference>
<name>A0A382RBV1_9ZZZZ</name>
<feature type="domain" description="DUF2089" evidence="2">
    <location>
        <begin position="11"/>
        <end position="42"/>
    </location>
</feature>
<dbReference type="InterPro" id="IPR053957">
    <property type="entry name" value="DUF2089_Zn_ribbon"/>
</dbReference>
<sequence length="131" mass="14932">MDWMNKVFIKCPACGDGLYATQLSCNRCDTTVQGSFSLSAFDRLSADSLHFLEIYIKNRGNLKEMERESGEPYPALRSKLNAVIGEMGFEVNVEEKIEQEDMLHERRQILDRLDRGELGAKEATEALQKLK</sequence>
<protein>
    <recommendedName>
        <fullName evidence="4">DUF2089 domain-containing protein</fullName>
    </recommendedName>
</protein>
<proteinExistence type="predicted"/>